<evidence type="ECO:0000313" key="10">
    <source>
        <dbReference type="Proteomes" id="UP000246375"/>
    </source>
</evidence>
<dbReference type="GeneID" id="99705927"/>
<protein>
    <submittedName>
        <fullName evidence="7">Fimbrial protein</fullName>
    </submittedName>
</protein>
<reference evidence="7 9" key="1">
    <citation type="submission" date="2018-01" db="EMBL/GenBank/DDBJ databases">
        <title>Geographic spread and resistance mechanisms of dominant carbapenem-resistant Enterobacter cloacae complex clones ST171 and ST78.</title>
        <authorList>
            <person name="Gomez-Simmonds A."/>
            <person name="Annavajhala M.K."/>
            <person name="Wang Z."/>
            <person name="Macesic N."/>
            <person name="Hu Y."/>
            <person name="Giddins M.J."/>
            <person name="O'Malley A."/>
            <person name="Toussaint N.C."/>
            <person name="Whittier S."/>
            <person name="Torres V.J."/>
            <person name="Uhlemann A.-C."/>
        </authorList>
    </citation>
    <scope>NUCLEOTIDE SEQUENCE [LARGE SCALE GENOMIC DNA]</scope>
    <source>
        <strain evidence="7 9">78</strain>
    </source>
</reference>
<dbReference type="GO" id="GO:0009289">
    <property type="term" value="C:pilus"/>
    <property type="evidence" value="ECO:0007669"/>
    <property type="project" value="UniProtKB-SubCell"/>
</dbReference>
<comment type="caution">
    <text evidence="7">The sequence shown here is derived from an EMBL/GenBank/DDBJ whole genome shotgun (WGS) entry which is preliminary data.</text>
</comment>
<dbReference type="EMBL" id="PNXT01000001">
    <property type="protein sequence ID" value="PTX88574.1"/>
    <property type="molecule type" value="Genomic_DNA"/>
</dbReference>
<evidence type="ECO:0000313" key="8">
    <source>
        <dbReference type="EMBL" id="PXB39359.1"/>
    </source>
</evidence>
<evidence type="ECO:0000256" key="3">
    <source>
        <dbReference type="ARBA" id="ARBA00022729"/>
    </source>
</evidence>
<proteinExistence type="inferred from homology"/>
<dbReference type="AlphaFoldDB" id="A0A144YXE9"/>
<evidence type="ECO:0000256" key="2">
    <source>
        <dbReference type="ARBA" id="ARBA00006671"/>
    </source>
</evidence>
<evidence type="ECO:0000256" key="5">
    <source>
        <dbReference type="SAM" id="SignalP"/>
    </source>
</evidence>
<name>A0A144YXE9_9ENTR</name>
<dbReference type="InterPro" id="IPR008966">
    <property type="entry name" value="Adhesion_dom_sf"/>
</dbReference>
<evidence type="ECO:0000259" key="6">
    <source>
        <dbReference type="Pfam" id="PF00419"/>
    </source>
</evidence>
<sequence length="175" mass="17612">MKLTKIGATLILTFCGASAATASNTITFNGTVLDQGCDIAVDGGTANATVDLGSTAATDLATKGDLGAPKQFVFDLNNCPTSTTANIVFSGPVDAVAADPSYFANTATLGAATNVAVQLKQGGSNGTIVKNNADNDPITFTDGTASQTYTAQMIATGQAVAGDVNAVITYNVRYN</sequence>
<evidence type="ECO:0000256" key="4">
    <source>
        <dbReference type="ARBA" id="ARBA00023263"/>
    </source>
</evidence>
<reference evidence="8 10" key="2">
    <citation type="submission" date="2018-05" db="EMBL/GenBank/DDBJ databases">
        <title>Evaluation of testing and processing parameters for the GenePOC Carba assay.</title>
        <authorList>
            <person name="Walsh T.R."/>
        </authorList>
    </citation>
    <scope>NUCLEOTIDE SEQUENCE [LARGE SCALE GENOMIC DNA]</scope>
    <source>
        <strain evidence="8 10">PECIMP</strain>
    </source>
</reference>
<evidence type="ECO:0000313" key="9">
    <source>
        <dbReference type="Proteomes" id="UP000244004"/>
    </source>
</evidence>
<dbReference type="Proteomes" id="UP000244004">
    <property type="component" value="Unassembled WGS sequence"/>
</dbReference>
<feature type="domain" description="Fimbrial-type adhesion" evidence="6">
    <location>
        <begin position="26"/>
        <end position="174"/>
    </location>
</feature>
<dbReference type="EMBL" id="QHMI01000012">
    <property type="protein sequence ID" value="PXB39359.1"/>
    <property type="molecule type" value="Genomic_DNA"/>
</dbReference>
<accession>A0A144YXE9</accession>
<gene>
    <name evidence="7" type="ORF">C1O12_09320</name>
    <name evidence="8" type="ORF">DL189_15535</name>
</gene>
<evidence type="ECO:0000256" key="1">
    <source>
        <dbReference type="ARBA" id="ARBA00004561"/>
    </source>
</evidence>
<comment type="subcellular location">
    <subcellularLocation>
        <location evidence="1">Fimbrium</location>
    </subcellularLocation>
</comment>
<organism evidence="7 9">
    <name type="scientific">Enterobacter hormaechei</name>
    <dbReference type="NCBI Taxonomy" id="158836"/>
    <lineage>
        <taxon>Bacteria</taxon>
        <taxon>Pseudomonadati</taxon>
        <taxon>Pseudomonadota</taxon>
        <taxon>Gammaproteobacteria</taxon>
        <taxon>Enterobacterales</taxon>
        <taxon>Enterobacteriaceae</taxon>
        <taxon>Enterobacter</taxon>
        <taxon>Enterobacter cloacae complex</taxon>
    </lineage>
</organism>
<comment type="similarity">
    <text evidence="2">Belongs to the fimbrial protein family.</text>
</comment>
<dbReference type="RefSeq" id="WP_022648149.1">
    <property type="nucleotide sequence ID" value="NZ_AP025764.1"/>
</dbReference>
<dbReference type="InterPro" id="IPR036937">
    <property type="entry name" value="Adhesion_dom_fimbrial_sf"/>
</dbReference>
<dbReference type="SUPFAM" id="SSF49401">
    <property type="entry name" value="Bacterial adhesins"/>
    <property type="match status" value="1"/>
</dbReference>
<dbReference type="GO" id="GO:0043709">
    <property type="term" value="P:cell adhesion involved in single-species biofilm formation"/>
    <property type="evidence" value="ECO:0007669"/>
    <property type="project" value="TreeGrafter"/>
</dbReference>
<feature type="chain" id="PRO_5014043450" evidence="5">
    <location>
        <begin position="20"/>
        <end position="175"/>
    </location>
</feature>
<dbReference type="InterPro" id="IPR000259">
    <property type="entry name" value="Adhesion_dom_fimbrial"/>
</dbReference>
<feature type="signal peptide" evidence="5">
    <location>
        <begin position="1"/>
        <end position="19"/>
    </location>
</feature>
<keyword evidence="3 5" id="KW-0732">Signal</keyword>
<dbReference type="PANTHER" id="PTHR33420:SF3">
    <property type="entry name" value="FIMBRIAL SUBUNIT ELFA"/>
    <property type="match status" value="1"/>
</dbReference>
<keyword evidence="4" id="KW-0281">Fimbrium</keyword>
<dbReference type="InterPro" id="IPR050263">
    <property type="entry name" value="Bact_Fimbrial_Adh_Pro"/>
</dbReference>
<dbReference type="PANTHER" id="PTHR33420">
    <property type="entry name" value="FIMBRIAL SUBUNIT ELFA-RELATED"/>
    <property type="match status" value="1"/>
</dbReference>
<evidence type="ECO:0000313" key="7">
    <source>
        <dbReference type="EMBL" id="PTX88574.1"/>
    </source>
</evidence>
<accession>A0A431SNR7</accession>
<dbReference type="Pfam" id="PF00419">
    <property type="entry name" value="Fimbrial"/>
    <property type="match status" value="1"/>
</dbReference>
<dbReference type="Proteomes" id="UP000246375">
    <property type="component" value="Unassembled WGS sequence"/>
</dbReference>
<dbReference type="Gene3D" id="2.60.40.1090">
    <property type="entry name" value="Fimbrial-type adhesion domain"/>
    <property type="match status" value="1"/>
</dbReference>